<evidence type="ECO:0000313" key="3">
    <source>
        <dbReference type="Proteomes" id="UP001500506"/>
    </source>
</evidence>
<keyword evidence="3" id="KW-1185">Reference proteome</keyword>
<feature type="region of interest" description="Disordered" evidence="1">
    <location>
        <begin position="23"/>
        <end position="49"/>
    </location>
</feature>
<dbReference type="RefSeq" id="WP_232498084.1">
    <property type="nucleotide sequence ID" value="NZ_BAAANH010000006.1"/>
</dbReference>
<dbReference type="EMBL" id="BAAANH010000006">
    <property type="protein sequence ID" value="GAA1766909.1"/>
    <property type="molecule type" value="Genomic_DNA"/>
</dbReference>
<feature type="compositionally biased region" description="Polar residues" evidence="1">
    <location>
        <begin position="31"/>
        <end position="49"/>
    </location>
</feature>
<dbReference type="PROSITE" id="PS51257">
    <property type="entry name" value="PROKAR_LIPOPROTEIN"/>
    <property type="match status" value="1"/>
</dbReference>
<organism evidence="2 3">
    <name type="scientific">Agromyces humatus</name>
    <dbReference type="NCBI Taxonomy" id="279573"/>
    <lineage>
        <taxon>Bacteria</taxon>
        <taxon>Bacillati</taxon>
        <taxon>Actinomycetota</taxon>
        <taxon>Actinomycetes</taxon>
        <taxon>Micrococcales</taxon>
        <taxon>Microbacteriaceae</taxon>
        <taxon>Agromyces</taxon>
    </lineage>
</organism>
<name>A0ABP4X3T5_9MICO</name>
<dbReference type="Proteomes" id="UP001500506">
    <property type="component" value="Unassembled WGS sequence"/>
</dbReference>
<evidence type="ECO:0000313" key="2">
    <source>
        <dbReference type="EMBL" id="GAA1766909.1"/>
    </source>
</evidence>
<reference evidence="3" key="1">
    <citation type="journal article" date="2019" name="Int. J. Syst. Evol. Microbiol.">
        <title>The Global Catalogue of Microorganisms (GCM) 10K type strain sequencing project: providing services to taxonomists for standard genome sequencing and annotation.</title>
        <authorList>
            <consortium name="The Broad Institute Genomics Platform"/>
            <consortium name="The Broad Institute Genome Sequencing Center for Infectious Disease"/>
            <person name="Wu L."/>
            <person name="Ma J."/>
        </authorList>
    </citation>
    <scope>NUCLEOTIDE SEQUENCE [LARGE SCALE GENOMIC DNA]</scope>
    <source>
        <strain evidence="3">JCM 14319</strain>
    </source>
</reference>
<proteinExistence type="predicted"/>
<sequence length="102" mass="10741">MLKDRGKLLVVAAIAAVPLLSGCTGSGDGSIRTSATEPETEGSAESRNLTLPVEMMITADGEATRLQRTVALDVAVILEAPTVTQSAPNVRRDEEVILRPLQ</sequence>
<comment type="caution">
    <text evidence="2">The sequence shown here is derived from an EMBL/GenBank/DDBJ whole genome shotgun (WGS) entry which is preliminary data.</text>
</comment>
<evidence type="ECO:0000256" key="1">
    <source>
        <dbReference type="SAM" id="MobiDB-lite"/>
    </source>
</evidence>
<gene>
    <name evidence="2" type="ORF">GCM10009747_29060</name>
</gene>
<protein>
    <submittedName>
        <fullName evidence="2">Uncharacterized protein</fullName>
    </submittedName>
</protein>
<accession>A0ABP4X3T5</accession>